<proteinExistence type="inferred from homology"/>
<comment type="caution">
    <text evidence="5">The sequence shown here is derived from an EMBL/GenBank/DDBJ whole genome shotgun (WGS) entry which is preliminary data.</text>
</comment>
<reference evidence="5" key="1">
    <citation type="journal article" date="2021" name="J Fungi (Basel)">
        <title>Genomic and Metabolomic Analyses of the Marine Fungus Emericellopsis cladophorae: Insights into Saltwater Adaptability Mechanisms and Its Biosynthetic Potential.</title>
        <authorList>
            <person name="Goncalves M.F.M."/>
            <person name="Hilario S."/>
            <person name="Van de Peer Y."/>
            <person name="Esteves A.C."/>
            <person name="Alves A."/>
        </authorList>
    </citation>
    <scope>NUCLEOTIDE SEQUENCE</scope>
    <source>
        <strain evidence="5">MUM 19.33</strain>
    </source>
</reference>
<evidence type="ECO:0000313" key="6">
    <source>
        <dbReference type="Proteomes" id="UP001055219"/>
    </source>
</evidence>
<evidence type="ECO:0000256" key="3">
    <source>
        <dbReference type="ARBA" id="ARBA00023002"/>
    </source>
</evidence>
<dbReference type="GeneID" id="75828369"/>
<accession>A0A9P9Y5U3</accession>
<evidence type="ECO:0000256" key="1">
    <source>
        <dbReference type="ARBA" id="ARBA00009333"/>
    </source>
</evidence>
<reference evidence="5" key="2">
    <citation type="submission" date="2022-07" db="EMBL/GenBank/DDBJ databases">
        <authorList>
            <person name="Goncalves M.F.M."/>
            <person name="Hilario S."/>
            <person name="Van De Peer Y."/>
            <person name="Esteves A.C."/>
            <person name="Alves A."/>
        </authorList>
    </citation>
    <scope>NUCLEOTIDE SEQUENCE</scope>
    <source>
        <strain evidence="5">MUM 19.33</strain>
    </source>
</reference>
<keyword evidence="3" id="KW-0560">Oxidoreductase</keyword>
<dbReference type="Pfam" id="PF07992">
    <property type="entry name" value="Pyr_redox_2"/>
    <property type="match status" value="2"/>
</dbReference>
<dbReference type="GO" id="GO:0097237">
    <property type="term" value="P:cellular response to toxic substance"/>
    <property type="evidence" value="ECO:0007669"/>
    <property type="project" value="UniProtKB-ARBA"/>
</dbReference>
<dbReference type="OrthoDB" id="10260355at2759"/>
<dbReference type="InterPro" id="IPR036188">
    <property type="entry name" value="FAD/NAD-bd_sf"/>
</dbReference>
<dbReference type="PANTHER" id="PTHR48105">
    <property type="entry name" value="THIOREDOXIN REDUCTASE 1-RELATED-RELATED"/>
    <property type="match status" value="1"/>
</dbReference>
<sequence>MVSLKMSPTLFDVVIIGGGPGGLSIATALARQTHTAVVLDSGRYRNAVSKHMHNVPGFDHVDPAEFRAKAKTDLVTRYKSIEFQTAEIKQVKRADDGTFEVSDGQGAVWRGKKLGLGTGVRDRTEDEVKGYEECWGRGIFHCLFCHGFEERGAETAGFLVNDMMTAPTNPMAPADTITHVSRMAKRLAKNIVIYTNGRAELVDELKAKIHSSKITVDNRAINHLSLVGEGAHVKITFEDGTSKTEGFLASHPKVEQRAGSLVEQLGLEMTPGGDIKTNPPMNETSVKGVFAVGDAATPIKSVMQAMYMGMFAGVGMVSQLQAELELKDEL</sequence>
<comment type="similarity">
    <text evidence="1">Belongs to the class-II pyridine nucleotide-disulfide oxidoreductase family.</text>
</comment>
<dbReference type="InterPro" id="IPR050097">
    <property type="entry name" value="Ferredoxin-NADP_redctase_2"/>
</dbReference>
<dbReference type="Gene3D" id="3.50.50.60">
    <property type="entry name" value="FAD/NAD(P)-binding domain"/>
    <property type="match status" value="2"/>
</dbReference>
<dbReference type="EMBL" id="JAGIXG020000006">
    <property type="protein sequence ID" value="KAI6783976.1"/>
    <property type="molecule type" value="Genomic_DNA"/>
</dbReference>
<dbReference type="RefSeq" id="XP_051364832.1">
    <property type="nucleotide sequence ID" value="XM_051503893.1"/>
</dbReference>
<dbReference type="Proteomes" id="UP001055219">
    <property type="component" value="Unassembled WGS sequence"/>
</dbReference>
<evidence type="ECO:0000256" key="2">
    <source>
        <dbReference type="ARBA" id="ARBA00022630"/>
    </source>
</evidence>
<keyword evidence="2" id="KW-0285">Flavoprotein</keyword>
<protein>
    <submittedName>
        <fullName evidence="5">Thioredoxin reductase-like protein</fullName>
    </submittedName>
</protein>
<dbReference type="InterPro" id="IPR023753">
    <property type="entry name" value="FAD/NAD-binding_dom"/>
</dbReference>
<evidence type="ECO:0000259" key="4">
    <source>
        <dbReference type="Pfam" id="PF07992"/>
    </source>
</evidence>
<organism evidence="5 6">
    <name type="scientific">Emericellopsis cladophorae</name>
    <dbReference type="NCBI Taxonomy" id="2686198"/>
    <lineage>
        <taxon>Eukaryota</taxon>
        <taxon>Fungi</taxon>
        <taxon>Dikarya</taxon>
        <taxon>Ascomycota</taxon>
        <taxon>Pezizomycotina</taxon>
        <taxon>Sordariomycetes</taxon>
        <taxon>Hypocreomycetidae</taxon>
        <taxon>Hypocreales</taxon>
        <taxon>Bionectriaceae</taxon>
        <taxon>Emericellopsis</taxon>
    </lineage>
</organism>
<dbReference type="PRINTS" id="PR00368">
    <property type="entry name" value="FADPNR"/>
</dbReference>
<feature type="domain" description="FAD/NAD(P)-binding" evidence="4">
    <location>
        <begin position="11"/>
        <end position="138"/>
    </location>
</feature>
<dbReference type="GO" id="GO:0016491">
    <property type="term" value="F:oxidoreductase activity"/>
    <property type="evidence" value="ECO:0007669"/>
    <property type="project" value="UniProtKB-KW"/>
</dbReference>
<gene>
    <name evidence="5" type="ORF">J7T54_001852</name>
</gene>
<name>A0A9P9Y5U3_9HYPO</name>
<feature type="domain" description="FAD/NAD(P)-binding" evidence="4">
    <location>
        <begin position="260"/>
        <end position="309"/>
    </location>
</feature>
<evidence type="ECO:0000313" key="5">
    <source>
        <dbReference type="EMBL" id="KAI6783976.1"/>
    </source>
</evidence>
<dbReference type="PRINTS" id="PR00469">
    <property type="entry name" value="PNDRDTASEII"/>
</dbReference>
<keyword evidence="6" id="KW-1185">Reference proteome</keyword>
<dbReference type="AlphaFoldDB" id="A0A9P9Y5U3"/>
<dbReference type="SUPFAM" id="SSF51905">
    <property type="entry name" value="FAD/NAD(P)-binding domain"/>
    <property type="match status" value="1"/>
</dbReference>